<dbReference type="InterPro" id="IPR015927">
    <property type="entry name" value="Peptidase_S24_S26A/B/C"/>
</dbReference>
<dbReference type="PANTHER" id="PTHR33516:SF2">
    <property type="entry name" value="LEXA REPRESSOR-RELATED"/>
    <property type="match status" value="1"/>
</dbReference>
<evidence type="ECO:0000259" key="1">
    <source>
        <dbReference type="Pfam" id="PF00717"/>
    </source>
</evidence>
<dbReference type="PANTHER" id="PTHR33516">
    <property type="entry name" value="LEXA REPRESSOR"/>
    <property type="match status" value="1"/>
</dbReference>
<gene>
    <name evidence="2" type="ORF">GCM10023095_04490</name>
</gene>
<comment type="caution">
    <text evidence="2">The sequence shown here is derived from an EMBL/GenBank/DDBJ whole genome shotgun (WGS) entry which is preliminary data.</text>
</comment>
<accession>A0ABP8PZ50</accession>
<dbReference type="Proteomes" id="UP001501321">
    <property type="component" value="Unassembled WGS sequence"/>
</dbReference>
<feature type="domain" description="Peptidase S24/S26A/S26B/S26C" evidence="1">
    <location>
        <begin position="1"/>
        <end position="71"/>
    </location>
</feature>
<dbReference type="InterPro" id="IPR036286">
    <property type="entry name" value="LexA/Signal_pep-like_sf"/>
</dbReference>
<evidence type="ECO:0000313" key="2">
    <source>
        <dbReference type="EMBL" id="GAA4493764.1"/>
    </source>
</evidence>
<sequence length="82" mass="8760">MEGVGIHSGDLLIVDRSLTPQQGDVVVACLDGAFTVKTLQLRPRPALLAAHPDYPPLYPGDLQTLEIFGVVRFVVHALGAGR</sequence>
<dbReference type="InterPro" id="IPR039418">
    <property type="entry name" value="LexA-like"/>
</dbReference>
<dbReference type="InterPro" id="IPR050077">
    <property type="entry name" value="LexA_repressor"/>
</dbReference>
<keyword evidence="3" id="KW-1185">Reference proteome</keyword>
<name>A0ABP8PZ50_9GAMM</name>
<evidence type="ECO:0000313" key="3">
    <source>
        <dbReference type="Proteomes" id="UP001501321"/>
    </source>
</evidence>
<dbReference type="SUPFAM" id="SSF51306">
    <property type="entry name" value="LexA/Signal peptidase"/>
    <property type="match status" value="1"/>
</dbReference>
<dbReference type="CDD" id="cd06529">
    <property type="entry name" value="S24_LexA-like"/>
    <property type="match status" value="1"/>
</dbReference>
<protein>
    <recommendedName>
        <fullName evidence="1">Peptidase S24/S26A/S26B/S26C domain-containing protein</fullName>
    </recommendedName>
</protein>
<reference evidence="3" key="1">
    <citation type="journal article" date="2019" name="Int. J. Syst. Evol. Microbiol.">
        <title>The Global Catalogue of Microorganisms (GCM) 10K type strain sequencing project: providing services to taxonomists for standard genome sequencing and annotation.</title>
        <authorList>
            <consortium name="The Broad Institute Genomics Platform"/>
            <consortium name="The Broad Institute Genome Sequencing Center for Infectious Disease"/>
            <person name="Wu L."/>
            <person name="Ma J."/>
        </authorList>
    </citation>
    <scope>NUCLEOTIDE SEQUENCE [LARGE SCALE GENOMIC DNA]</scope>
    <source>
        <strain evidence="3">JCM 32226</strain>
    </source>
</reference>
<organism evidence="2 3">
    <name type="scientific">Pseudaeromonas paramecii</name>
    <dbReference type="NCBI Taxonomy" id="2138166"/>
    <lineage>
        <taxon>Bacteria</taxon>
        <taxon>Pseudomonadati</taxon>
        <taxon>Pseudomonadota</taxon>
        <taxon>Gammaproteobacteria</taxon>
        <taxon>Aeromonadales</taxon>
        <taxon>Aeromonadaceae</taxon>
        <taxon>Pseudaeromonas</taxon>
    </lineage>
</organism>
<dbReference type="Pfam" id="PF00717">
    <property type="entry name" value="Peptidase_S24"/>
    <property type="match status" value="1"/>
</dbReference>
<dbReference type="Gene3D" id="2.10.109.10">
    <property type="entry name" value="Umud Fragment, subunit A"/>
    <property type="match status" value="1"/>
</dbReference>
<dbReference type="EMBL" id="BAABFC010000001">
    <property type="protein sequence ID" value="GAA4493764.1"/>
    <property type="molecule type" value="Genomic_DNA"/>
</dbReference>
<proteinExistence type="predicted"/>